<organism evidence="1 2">
    <name type="scientific">Catenaria anguillulae PL171</name>
    <dbReference type="NCBI Taxonomy" id="765915"/>
    <lineage>
        <taxon>Eukaryota</taxon>
        <taxon>Fungi</taxon>
        <taxon>Fungi incertae sedis</taxon>
        <taxon>Blastocladiomycota</taxon>
        <taxon>Blastocladiomycetes</taxon>
        <taxon>Blastocladiales</taxon>
        <taxon>Catenariaceae</taxon>
        <taxon>Catenaria</taxon>
    </lineage>
</organism>
<evidence type="ECO:0000313" key="2">
    <source>
        <dbReference type="Proteomes" id="UP000193411"/>
    </source>
</evidence>
<gene>
    <name evidence="1" type="ORF">BCR44DRAFT_1434327</name>
</gene>
<comment type="caution">
    <text evidence="1">The sequence shown here is derived from an EMBL/GenBank/DDBJ whole genome shotgun (WGS) entry which is preliminary data.</text>
</comment>
<dbReference type="AlphaFoldDB" id="A0A1Y2HLK0"/>
<accession>A0A1Y2HLK0</accession>
<evidence type="ECO:0000313" key="1">
    <source>
        <dbReference type="EMBL" id="ORZ35487.1"/>
    </source>
</evidence>
<keyword evidence="2" id="KW-1185">Reference proteome</keyword>
<proteinExistence type="predicted"/>
<dbReference type="EMBL" id="MCFL01000022">
    <property type="protein sequence ID" value="ORZ35487.1"/>
    <property type="molecule type" value="Genomic_DNA"/>
</dbReference>
<reference evidence="1 2" key="1">
    <citation type="submission" date="2016-07" db="EMBL/GenBank/DDBJ databases">
        <title>Pervasive Adenine N6-methylation of Active Genes in Fungi.</title>
        <authorList>
            <consortium name="DOE Joint Genome Institute"/>
            <person name="Mondo S.J."/>
            <person name="Dannebaum R.O."/>
            <person name="Kuo R.C."/>
            <person name="Labutti K."/>
            <person name="Haridas S."/>
            <person name="Kuo A."/>
            <person name="Salamov A."/>
            <person name="Ahrendt S.R."/>
            <person name="Lipzen A."/>
            <person name="Sullivan W."/>
            <person name="Andreopoulos W.B."/>
            <person name="Clum A."/>
            <person name="Lindquist E."/>
            <person name="Daum C."/>
            <person name="Ramamoorthy G.K."/>
            <person name="Gryganskyi A."/>
            <person name="Culley D."/>
            <person name="Magnuson J.K."/>
            <person name="James T.Y."/>
            <person name="O'Malley M.A."/>
            <person name="Stajich J.E."/>
            <person name="Spatafora J.W."/>
            <person name="Visel A."/>
            <person name="Grigoriev I.V."/>
        </authorList>
    </citation>
    <scope>NUCLEOTIDE SEQUENCE [LARGE SCALE GENOMIC DNA]</scope>
    <source>
        <strain evidence="1 2">PL171</strain>
    </source>
</reference>
<dbReference type="Proteomes" id="UP000193411">
    <property type="component" value="Unassembled WGS sequence"/>
</dbReference>
<name>A0A1Y2HLK0_9FUNG</name>
<evidence type="ECO:0008006" key="3">
    <source>
        <dbReference type="Google" id="ProtNLM"/>
    </source>
</evidence>
<sequence>MCVNIKPNAWNTNVCDPKNQHSIRCAIELGAWDALDWVARQHLYTRRLYGVALYANDLAELVNTGGTRELQFVALWLDARLTPVTDDFKGMLLAACEVGAVQVLQAWGRRYAEKSHLEDDFSSTDAMVKAAVFGRGPAAPVLDLMKSRPWDMCNVAEYAAEAGNQDALEWSMGIDI</sequence>
<protein>
    <recommendedName>
        <fullName evidence="3">Ankyrin repeat-containing domain protein</fullName>
    </recommendedName>
</protein>